<dbReference type="NCBIfam" id="NF010120">
    <property type="entry name" value="PRK13596.1"/>
    <property type="match status" value="1"/>
</dbReference>
<accession>A0A520MNV8</accession>
<dbReference type="GO" id="GO:0051287">
    <property type="term" value="F:NAD binding"/>
    <property type="evidence" value="ECO:0007669"/>
    <property type="project" value="UniProtKB-UniRule"/>
</dbReference>
<evidence type="ECO:0000256" key="10">
    <source>
        <dbReference type="ARBA" id="ARBA00022967"/>
    </source>
</evidence>
<dbReference type="EMBL" id="SHBP01000001">
    <property type="protein sequence ID" value="RZO22896.1"/>
    <property type="molecule type" value="Genomic_DNA"/>
</dbReference>
<dbReference type="SUPFAM" id="SSF140490">
    <property type="entry name" value="Nqo1C-terminal domain-like"/>
    <property type="match status" value="1"/>
</dbReference>
<evidence type="ECO:0000256" key="9">
    <source>
        <dbReference type="ARBA" id="ARBA00022723"/>
    </source>
</evidence>
<dbReference type="InterPro" id="IPR019554">
    <property type="entry name" value="Soluble_ligand-bd"/>
</dbReference>
<dbReference type="GO" id="GO:0008137">
    <property type="term" value="F:NADH dehydrogenase (ubiquinone) activity"/>
    <property type="evidence" value="ECO:0007669"/>
    <property type="project" value="InterPro"/>
</dbReference>
<evidence type="ECO:0000256" key="8">
    <source>
        <dbReference type="ARBA" id="ARBA00022719"/>
    </source>
</evidence>
<keyword evidence="7 16" id="KW-0288">FMN</keyword>
<dbReference type="Gene3D" id="3.10.20.600">
    <property type="match status" value="1"/>
</dbReference>
<dbReference type="Gene3D" id="3.40.50.11540">
    <property type="entry name" value="NADH-ubiquinone oxidoreductase 51kDa subunit"/>
    <property type="match status" value="1"/>
</dbReference>
<comment type="function">
    <text evidence="16">NDH-1 shuttles electrons from NADH, via FMN and iron-sulfur (Fe-S) centers, to quinones in the respiratory chain.</text>
</comment>
<keyword evidence="8 16" id="KW-0874">Quinone</keyword>
<dbReference type="Proteomes" id="UP000315889">
    <property type="component" value="Unassembled WGS sequence"/>
</dbReference>
<evidence type="ECO:0000256" key="7">
    <source>
        <dbReference type="ARBA" id="ARBA00022643"/>
    </source>
</evidence>
<keyword evidence="11 16" id="KW-0408">Iron</keyword>
<evidence type="ECO:0000256" key="11">
    <source>
        <dbReference type="ARBA" id="ARBA00023004"/>
    </source>
</evidence>
<comment type="caution">
    <text evidence="18">The sequence shown here is derived from an EMBL/GenBank/DDBJ whole genome shotgun (WGS) entry which is preliminary data.</text>
</comment>
<comment type="cofactor">
    <cofactor evidence="2 16">
        <name>[4Fe-4S] cluster</name>
        <dbReference type="ChEBI" id="CHEBI:49883"/>
    </cofactor>
</comment>
<dbReference type="PROSITE" id="PS00645">
    <property type="entry name" value="COMPLEX1_51K_2"/>
    <property type="match status" value="1"/>
</dbReference>
<evidence type="ECO:0000256" key="6">
    <source>
        <dbReference type="ARBA" id="ARBA00022630"/>
    </source>
</evidence>
<sequence>MEKVLTRNIVPDKGPTDMVAYEANGGYSGLRKAMSGMSPDDCREVVSQSNLRGRGGAGFPTGMKWSFVPMGDKCTPGHKYLVCNADEMEPGTFKDRLLMEYDPHQLIEGMILSAYCIGADLSYIFIRGEYVVAIERLREALAECYAKGYLGENIMGSGYKLDMYVHPSAGRYICGEETALINALEGKRANPRAKPPFPQVSGLWGRPTIVNNVETLCNIPHIIDRGADWFKGLGVGEDAGTKLFGVSGRVKNPGCWELPMGTPVREILENHAGGMQDGLQLKGFLPGGGSTDFLTQDHLDLAMDYNVIGKAGSRMGTGTMIILDDQTCPVGMVLNLIRFFAHESCGFCTPCRDGLPWSRQVLEDIENGRGKAEDLDTLEYQINYIGAIGNTHCALAPGAMEPLQSALKYFREDFERHISGGRCPYHSGVGA</sequence>
<dbReference type="Gene3D" id="6.10.250.1450">
    <property type="match status" value="1"/>
</dbReference>
<keyword evidence="12 16" id="KW-0411">Iron-sulfur</keyword>
<dbReference type="AlphaFoldDB" id="A0A520MNV8"/>
<keyword evidence="6 16" id="KW-0285">Flavoprotein</keyword>
<comment type="cofactor">
    <cofactor evidence="1 16">
        <name>FMN</name>
        <dbReference type="ChEBI" id="CHEBI:58210"/>
    </cofactor>
</comment>
<organism evidence="18 19">
    <name type="scientific">SAR92 clade bacterium</name>
    <dbReference type="NCBI Taxonomy" id="2315479"/>
    <lineage>
        <taxon>Bacteria</taxon>
        <taxon>Pseudomonadati</taxon>
        <taxon>Pseudomonadota</taxon>
        <taxon>Gammaproteobacteria</taxon>
        <taxon>Cellvibrionales</taxon>
        <taxon>Porticoccaceae</taxon>
        <taxon>SAR92 clade</taxon>
    </lineage>
</organism>
<evidence type="ECO:0000256" key="5">
    <source>
        <dbReference type="ARBA" id="ARBA00022485"/>
    </source>
</evidence>
<dbReference type="Pfam" id="PF10531">
    <property type="entry name" value="SLBB"/>
    <property type="match status" value="1"/>
</dbReference>
<dbReference type="InterPro" id="IPR019575">
    <property type="entry name" value="Nuop51_4Fe4S-bd"/>
</dbReference>
<evidence type="ECO:0000256" key="15">
    <source>
        <dbReference type="ARBA" id="ARBA00047712"/>
    </source>
</evidence>
<feature type="domain" description="NADH-ubiquinone oxidoreductase 51kDa subunit iron-sulphur binding" evidence="17">
    <location>
        <begin position="330"/>
        <end position="375"/>
    </location>
</feature>
<evidence type="ECO:0000256" key="1">
    <source>
        <dbReference type="ARBA" id="ARBA00001917"/>
    </source>
</evidence>
<dbReference type="FunFam" id="3.10.20.600:FF:000002">
    <property type="entry name" value="NADH-quinone oxidoreductase subunit F"/>
    <property type="match status" value="1"/>
</dbReference>
<dbReference type="SUPFAM" id="SSF142984">
    <property type="entry name" value="Nqo1 middle domain-like"/>
    <property type="match status" value="1"/>
</dbReference>
<proteinExistence type="inferred from homology"/>
<protein>
    <recommendedName>
        <fullName evidence="4 16">NADH-quinone oxidoreductase subunit F</fullName>
        <ecNumber evidence="16">7.1.1.-</ecNumber>
    </recommendedName>
</protein>
<dbReference type="InterPro" id="IPR011538">
    <property type="entry name" value="Nuo51_FMN-bd"/>
</dbReference>
<dbReference type="GO" id="GO:0010181">
    <property type="term" value="F:FMN binding"/>
    <property type="evidence" value="ECO:0007669"/>
    <property type="project" value="InterPro"/>
</dbReference>
<keyword evidence="5 16" id="KW-0004">4Fe-4S</keyword>
<keyword evidence="18" id="KW-0560">Oxidoreductase</keyword>
<dbReference type="PANTHER" id="PTHR43578:SF3">
    <property type="entry name" value="NADH-QUINONE OXIDOREDUCTASE SUBUNIT F"/>
    <property type="match status" value="1"/>
</dbReference>
<dbReference type="Gene3D" id="1.20.1440.230">
    <property type="entry name" value="NADH-ubiquinone oxidoreductase 51kDa subunit, iron-sulphur binding domain"/>
    <property type="match status" value="1"/>
</dbReference>
<dbReference type="GO" id="GO:0051539">
    <property type="term" value="F:4 iron, 4 sulfur cluster binding"/>
    <property type="evidence" value="ECO:0007669"/>
    <property type="project" value="UniProtKB-UniRule"/>
</dbReference>
<comment type="subunit">
    <text evidence="14">Composed of 13 different subunits. Subunits NuoCD, E, F, and G constitute the peripheral sector of the complex.</text>
</comment>
<evidence type="ECO:0000256" key="13">
    <source>
        <dbReference type="ARBA" id="ARBA00023027"/>
    </source>
</evidence>
<keyword evidence="9 16" id="KW-0479">Metal-binding</keyword>
<dbReference type="PANTHER" id="PTHR43578">
    <property type="entry name" value="NADH-QUINONE OXIDOREDUCTASE SUBUNIT F"/>
    <property type="match status" value="1"/>
</dbReference>
<comment type="catalytic activity">
    <reaction evidence="15 16">
        <text>a quinone + NADH + 5 H(+)(in) = a quinol + NAD(+) + 4 H(+)(out)</text>
        <dbReference type="Rhea" id="RHEA:57888"/>
        <dbReference type="ChEBI" id="CHEBI:15378"/>
        <dbReference type="ChEBI" id="CHEBI:24646"/>
        <dbReference type="ChEBI" id="CHEBI:57540"/>
        <dbReference type="ChEBI" id="CHEBI:57945"/>
        <dbReference type="ChEBI" id="CHEBI:132124"/>
    </reaction>
</comment>
<dbReference type="Pfam" id="PF10589">
    <property type="entry name" value="NADH_4Fe-4S"/>
    <property type="match status" value="1"/>
</dbReference>
<evidence type="ECO:0000256" key="2">
    <source>
        <dbReference type="ARBA" id="ARBA00001966"/>
    </source>
</evidence>
<dbReference type="GO" id="GO:0016491">
    <property type="term" value="F:oxidoreductase activity"/>
    <property type="evidence" value="ECO:0007669"/>
    <property type="project" value="UniProtKB-KW"/>
</dbReference>
<keyword evidence="10" id="KW-1278">Translocase</keyword>
<evidence type="ECO:0000256" key="4">
    <source>
        <dbReference type="ARBA" id="ARBA00019901"/>
    </source>
</evidence>
<dbReference type="SUPFAM" id="SSF142019">
    <property type="entry name" value="Nqo1 FMN-binding domain-like"/>
    <property type="match status" value="1"/>
</dbReference>
<dbReference type="InterPro" id="IPR037207">
    <property type="entry name" value="Nuop51_4Fe4S-bd_sf"/>
</dbReference>
<evidence type="ECO:0000256" key="12">
    <source>
        <dbReference type="ARBA" id="ARBA00023014"/>
    </source>
</evidence>
<dbReference type="InterPro" id="IPR011537">
    <property type="entry name" value="NADH-UbQ_OxRdtase_suF"/>
</dbReference>
<dbReference type="NCBIfam" id="TIGR01959">
    <property type="entry name" value="nuoF_fam"/>
    <property type="match status" value="1"/>
</dbReference>
<keyword evidence="13 16" id="KW-0520">NAD</keyword>
<evidence type="ECO:0000256" key="16">
    <source>
        <dbReference type="RuleBase" id="RU364066"/>
    </source>
</evidence>
<reference evidence="18 19" key="1">
    <citation type="submission" date="2019-02" db="EMBL/GenBank/DDBJ databases">
        <title>Prokaryotic population dynamics and viral predation in marine succession experiment using metagenomics: the confinement effect.</title>
        <authorList>
            <person name="Haro-Moreno J.M."/>
            <person name="Rodriguez-Valera F."/>
            <person name="Lopez-Perez M."/>
        </authorList>
    </citation>
    <scope>NUCLEOTIDE SEQUENCE [LARGE SCALE GENOMIC DNA]</scope>
    <source>
        <strain evidence="18">MED-G170</strain>
    </source>
</reference>
<evidence type="ECO:0000313" key="18">
    <source>
        <dbReference type="EMBL" id="RZO22896.1"/>
    </source>
</evidence>
<dbReference type="FunFam" id="1.20.1440.230:FF:000002">
    <property type="entry name" value="NADH-quinone oxidoreductase subunit F"/>
    <property type="match status" value="1"/>
</dbReference>
<dbReference type="GO" id="GO:0048038">
    <property type="term" value="F:quinone binding"/>
    <property type="evidence" value="ECO:0007669"/>
    <property type="project" value="UniProtKB-KW"/>
</dbReference>
<dbReference type="InterPro" id="IPR037225">
    <property type="entry name" value="Nuo51_FMN-bd_sf"/>
</dbReference>
<evidence type="ECO:0000259" key="17">
    <source>
        <dbReference type="SMART" id="SM00928"/>
    </source>
</evidence>
<dbReference type="InterPro" id="IPR001949">
    <property type="entry name" value="NADH-UbQ_OxRdtase_51kDa_CS"/>
</dbReference>
<comment type="similarity">
    <text evidence="3 16">Belongs to the complex I 51 kDa subunit family.</text>
</comment>
<evidence type="ECO:0000256" key="3">
    <source>
        <dbReference type="ARBA" id="ARBA00007523"/>
    </source>
</evidence>
<dbReference type="SMART" id="SM00928">
    <property type="entry name" value="NADH_4Fe-4S"/>
    <property type="match status" value="1"/>
</dbReference>
<gene>
    <name evidence="18" type="primary">nuoF</name>
    <name evidence="18" type="ORF">EVB03_00595</name>
</gene>
<name>A0A520MNV8_9GAMM</name>
<dbReference type="FunFam" id="3.40.50.11540:FF:000001">
    <property type="entry name" value="NADH dehydrogenase [ubiquinone] flavoprotein 1, mitochondrial"/>
    <property type="match status" value="1"/>
</dbReference>
<evidence type="ECO:0000256" key="14">
    <source>
        <dbReference type="ARBA" id="ARBA00026021"/>
    </source>
</evidence>
<dbReference type="GO" id="GO:0046872">
    <property type="term" value="F:metal ion binding"/>
    <property type="evidence" value="ECO:0007669"/>
    <property type="project" value="UniProtKB-KW"/>
</dbReference>
<dbReference type="EC" id="7.1.1.-" evidence="16"/>
<evidence type="ECO:0000313" key="19">
    <source>
        <dbReference type="Proteomes" id="UP000315889"/>
    </source>
</evidence>
<dbReference type="Pfam" id="PF01512">
    <property type="entry name" value="Complex1_51K"/>
    <property type="match status" value="1"/>
</dbReference>